<gene>
    <name evidence="2" type="ORF">AQUSIP_12600</name>
</gene>
<keyword evidence="1" id="KW-0812">Transmembrane</keyword>
<keyword evidence="3" id="KW-1185">Reference proteome</keyword>
<dbReference type="KEGG" id="asip:AQUSIP_12600"/>
<dbReference type="EMBL" id="LR699119">
    <property type="protein sequence ID" value="VVC75959.1"/>
    <property type="molecule type" value="Genomic_DNA"/>
</dbReference>
<sequence>MRNCPTKHKTEFDKSAMESEVSILVNALEAQLENVFEKYRIIDVCKYQADAIFFNAAVLIVSSVIINILNTVDISERNERFNVLLNILISDIIKICPSQFMKAEKVCH</sequence>
<accession>A0A5E4PG91</accession>
<keyword evidence="1" id="KW-1133">Transmembrane helix</keyword>
<dbReference type="Proteomes" id="UP000324194">
    <property type="component" value="Chromosome 1"/>
</dbReference>
<evidence type="ECO:0000313" key="2">
    <source>
        <dbReference type="EMBL" id="VVC75959.1"/>
    </source>
</evidence>
<dbReference type="RefSeq" id="WP_148339222.1">
    <property type="nucleotide sequence ID" value="NZ_LR699119.1"/>
</dbReference>
<dbReference type="AlphaFoldDB" id="A0A5E4PG91"/>
<organism evidence="2 3">
    <name type="scientific">Aquicella siphonis</name>
    <dbReference type="NCBI Taxonomy" id="254247"/>
    <lineage>
        <taxon>Bacteria</taxon>
        <taxon>Pseudomonadati</taxon>
        <taxon>Pseudomonadota</taxon>
        <taxon>Gammaproteobacteria</taxon>
        <taxon>Legionellales</taxon>
        <taxon>Coxiellaceae</taxon>
        <taxon>Aquicella</taxon>
    </lineage>
</organism>
<evidence type="ECO:0000313" key="3">
    <source>
        <dbReference type="Proteomes" id="UP000324194"/>
    </source>
</evidence>
<keyword evidence="1" id="KW-0472">Membrane</keyword>
<proteinExistence type="predicted"/>
<protein>
    <submittedName>
        <fullName evidence="2">Uncharacterized protein</fullName>
    </submittedName>
</protein>
<reference evidence="2 3" key="1">
    <citation type="submission" date="2019-08" db="EMBL/GenBank/DDBJ databases">
        <authorList>
            <person name="Guy L."/>
        </authorList>
    </citation>
    <scope>NUCLEOTIDE SEQUENCE [LARGE SCALE GENOMIC DNA]</scope>
    <source>
        <strain evidence="2 3">SGT-108</strain>
    </source>
</reference>
<name>A0A5E4PG91_9COXI</name>
<feature type="transmembrane region" description="Helical" evidence="1">
    <location>
        <begin position="52"/>
        <end position="72"/>
    </location>
</feature>
<evidence type="ECO:0000256" key="1">
    <source>
        <dbReference type="SAM" id="Phobius"/>
    </source>
</evidence>